<dbReference type="EMBL" id="QYUP01000103">
    <property type="protein sequence ID" value="RJG16975.1"/>
    <property type="molecule type" value="Genomic_DNA"/>
</dbReference>
<dbReference type="Proteomes" id="UP000284006">
    <property type="component" value="Unassembled WGS sequence"/>
</dbReference>
<keyword evidence="2" id="KW-0378">Hydrolase</keyword>
<reference evidence="3 4" key="1">
    <citation type="submission" date="2018-09" db="EMBL/GenBank/DDBJ databases">
        <authorList>
            <person name="Zhu H."/>
        </authorList>
    </citation>
    <scope>NUCLEOTIDE SEQUENCE [LARGE SCALE GENOMIC DNA]</scope>
    <source>
        <strain evidence="3 4">K1S02-61</strain>
    </source>
</reference>
<protein>
    <recommendedName>
        <fullName evidence="5">Chemoreceptor glutamine deamidase CheD</fullName>
    </recommendedName>
</protein>
<name>A0A418XW37_9BURK</name>
<evidence type="ECO:0000313" key="4">
    <source>
        <dbReference type="Proteomes" id="UP000284006"/>
    </source>
</evidence>
<dbReference type="InterPro" id="IPR038592">
    <property type="entry name" value="CheD-like_sf"/>
</dbReference>
<gene>
    <name evidence="3" type="ORF">D3872_10590</name>
</gene>
<sequence length="160" mass="16813">MAATLLRVATGELRIGRGQEVLSALLGSCVGVGMLWPEGGCCGLAHCLLPESPEPGTRMGARYVNHAVPSLLAMMGVRAQDRHQVQVILAGGARMLGRSGISSAIGQLNIDAAHKALAAHGLVLAHIEAGGRRGRTLSVDCARRSYEVRPISTEFDHART</sequence>
<evidence type="ECO:0000256" key="1">
    <source>
        <dbReference type="ARBA" id="ARBA00022500"/>
    </source>
</evidence>
<comment type="caution">
    <text evidence="3">The sequence shown here is derived from an EMBL/GenBank/DDBJ whole genome shotgun (WGS) entry which is preliminary data.</text>
</comment>
<dbReference type="OrthoDB" id="7838801at2"/>
<dbReference type="PANTHER" id="PTHR35147">
    <property type="entry name" value="CHEMORECEPTOR GLUTAMINE DEAMIDASE CHED-RELATED"/>
    <property type="match status" value="1"/>
</dbReference>
<dbReference type="InterPro" id="IPR005659">
    <property type="entry name" value="Chemorcpt_Glu_NH3ase_CheD"/>
</dbReference>
<dbReference type="PANTHER" id="PTHR35147:SF1">
    <property type="entry name" value="CHEMORECEPTOR GLUTAMINE DEAMIDASE CHED-RELATED"/>
    <property type="match status" value="1"/>
</dbReference>
<evidence type="ECO:0000313" key="3">
    <source>
        <dbReference type="EMBL" id="RJG16975.1"/>
    </source>
</evidence>
<accession>A0A418XW37</accession>
<proteinExistence type="predicted"/>
<dbReference type="Gene3D" id="3.30.1330.200">
    <property type="match status" value="1"/>
</dbReference>
<evidence type="ECO:0008006" key="5">
    <source>
        <dbReference type="Google" id="ProtNLM"/>
    </source>
</evidence>
<keyword evidence="1" id="KW-0145">Chemotaxis</keyword>
<dbReference type="GO" id="GO:0006935">
    <property type="term" value="P:chemotaxis"/>
    <property type="evidence" value="ECO:0007669"/>
    <property type="project" value="UniProtKB-KW"/>
</dbReference>
<dbReference type="Pfam" id="PF03975">
    <property type="entry name" value="CheD"/>
    <property type="match status" value="1"/>
</dbReference>
<dbReference type="CDD" id="cd16352">
    <property type="entry name" value="CheD"/>
    <property type="match status" value="1"/>
</dbReference>
<dbReference type="SUPFAM" id="SSF64438">
    <property type="entry name" value="CNF1/YfiH-like putative cysteine hydrolases"/>
    <property type="match status" value="1"/>
</dbReference>
<organism evidence="3 4">
    <name type="scientific">Massilia cavernae</name>
    <dbReference type="NCBI Taxonomy" id="2320864"/>
    <lineage>
        <taxon>Bacteria</taxon>
        <taxon>Pseudomonadati</taxon>
        <taxon>Pseudomonadota</taxon>
        <taxon>Betaproteobacteria</taxon>
        <taxon>Burkholderiales</taxon>
        <taxon>Oxalobacteraceae</taxon>
        <taxon>Telluria group</taxon>
        <taxon>Massilia</taxon>
    </lineage>
</organism>
<evidence type="ECO:0000256" key="2">
    <source>
        <dbReference type="ARBA" id="ARBA00022801"/>
    </source>
</evidence>
<dbReference type="AlphaFoldDB" id="A0A418XW37"/>
<dbReference type="InterPro" id="IPR011324">
    <property type="entry name" value="Cytotoxic_necrot_fac-like_cat"/>
</dbReference>
<dbReference type="GO" id="GO:0050568">
    <property type="term" value="F:protein-glutamine glutaminase activity"/>
    <property type="evidence" value="ECO:0007669"/>
    <property type="project" value="InterPro"/>
</dbReference>
<keyword evidence="4" id="KW-1185">Reference proteome</keyword>